<feature type="region of interest" description="Disordered" evidence="1">
    <location>
        <begin position="127"/>
        <end position="176"/>
    </location>
</feature>
<feature type="signal peptide" evidence="2">
    <location>
        <begin position="1"/>
        <end position="17"/>
    </location>
</feature>
<evidence type="ECO:0000256" key="2">
    <source>
        <dbReference type="SAM" id="SignalP"/>
    </source>
</evidence>
<dbReference type="OrthoDB" id="1894652at2759"/>
<reference evidence="5" key="3">
    <citation type="submission" date="2025-04" db="UniProtKB">
        <authorList>
            <consortium name="RefSeq"/>
        </authorList>
    </citation>
    <scope>IDENTIFICATION</scope>
    <source>
        <strain evidence="5">CBS 781.70</strain>
    </source>
</reference>
<dbReference type="EMBL" id="ML975152">
    <property type="protein sequence ID" value="KAF1814713.1"/>
    <property type="molecule type" value="Genomic_DNA"/>
</dbReference>
<reference evidence="5" key="2">
    <citation type="submission" date="2020-04" db="EMBL/GenBank/DDBJ databases">
        <authorList>
            <consortium name="NCBI Genome Project"/>
        </authorList>
    </citation>
    <scope>NUCLEOTIDE SEQUENCE</scope>
    <source>
        <strain evidence="5">CBS 781.70</strain>
    </source>
</reference>
<dbReference type="PANTHER" id="PTHR39219:SF1">
    <property type="entry name" value="ER MEMBRANE PROTEIN COMPLEX SUBUNIT 10"/>
    <property type="match status" value="1"/>
</dbReference>
<reference evidence="3 5" key="1">
    <citation type="submission" date="2020-01" db="EMBL/GenBank/DDBJ databases">
        <authorList>
            <consortium name="DOE Joint Genome Institute"/>
            <person name="Haridas S."/>
            <person name="Albert R."/>
            <person name="Binder M."/>
            <person name="Bloem J."/>
            <person name="Labutti K."/>
            <person name="Salamov A."/>
            <person name="Andreopoulos B."/>
            <person name="Baker S.E."/>
            <person name="Barry K."/>
            <person name="Bills G."/>
            <person name="Bluhm B.H."/>
            <person name="Cannon C."/>
            <person name="Castanera R."/>
            <person name="Culley D.E."/>
            <person name="Daum C."/>
            <person name="Ezra D."/>
            <person name="Gonzalez J.B."/>
            <person name="Henrissat B."/>
            <person name="Kuo A."/>
            <person name="Liang C."/>
            <person name="Lipzen A."/>
            <person name="Lutzoni F."/>
            <person name="Magnuson J."/>
            <person name="Mondo S."/>
            <person name="Nolan M."/>
            <person name="Ohm R."/>
            <person name="Pangilinan J."/>
            <person name="Park H.-J."/>
            <person name="Ramirez L."/>
            <person name="Alfaro M."/>
            <person name="Sun H."/>
            <person name="Tritt A."/>
            <person name="Yoshinaga Y."/>
            <person name="Zwiers L.-H."/>
            <person name="Turgeon B.G."/>
            <person name="Goodwin S.B."/>
            <person name="Spatafora J.W."/>
            <person name="Crous P.W."/>
            <person name="Grigoriev I.V."/>
        </authorList>
    </citation>
    <scope>NUCLEOTIDE SEQUENCE</scope>
    <source>
        <strain evidence="3 5">CBS 781.70</strain>
    </source>
</reference>
<dbReference type="AlphaFoldDB" id="A0A6G1G9L4"/>
<keyword evidence="4" id="KW-1185">Reference proteome</keyword>
<keyword evidence="2" id="KW-0732">Signal</keyword>
<feature type="chain" id="PRO_5044631934" evidence="2">
    <location>
        <begin position="18"/>
        <end position="260"/>
    </location>
</feature>
<evidence type="ECO:0000256" key="1">
    <source>
        <dbReference type="SAM" id="MobiDB-lite"/>
    </source>
</evidence>
<evidence type="ECO:0000313" key="3">
    <source>
        <dbReference type="EMBL" id="KAF1814713.1"/>
    </source>
</evidence>
<name>A0A6G1G9L4_9PEZI</name>
<protein>
    <submittedName>
        <fullName evidence="3 5">Uncharacterized protein</fullName>
    </submittedName>
</protein>
<organism evidence="3">
    <name type="scientific">Eremomyces bilateralis CBS 781.70</name>
    <dbReference type="NCBI Taxonomy" id="1392243"/>
    <lineage>
        <taxon>Eukaryota</taxon>
        <taxon>Fungi</taxon>
        <taxon>Dikarya</taxon>
        <taxon>Ascomycota</taxon>
        <taxon>Pezizomycotina</taxon>
        <taxon>Dothideomycetes</taxon>
        <taxon>Dothideomycetes incertae sedis</taxon>
        <taxon>Eremomycetales</taxon>
        <taxon>Eremomycetaceae</taxon>
        <taxon>Eremomyces</taxon>
    </lineage>
</organism>
<feature type="compositionally biased region" description="Basic and acidic residues" evidence="1">
    <location>
        <begin position="152"/>
        <end position="170"/>
    </location>
</feature>
<sequence>MRLAALFLSALVSTVSAASSQTVTLHAWPTSAPTPTPFATVVYSTAQTPSGEDVAPQHKAEIKSFTSPIAPTDDVRSEDASLFRIGHFDRTKHFSSSLASSVIFAPGQRQRIVLHVDEHGELWRTELHSATISAPEKKKKKPTGPSKPKSQKRLEREAARAKTEAKEKARKERTRLRKEGKLKPGEKLPVTVEEEPAQVVVEIKGPNPGAEPVLNAPVTLNPDGRVEGAEGPEEKTFLQKYWWLLLAFIAVQVLVGGNKE</sequence>
<dbReference type="RefSeq" id="XP_033536344.1">
    <property type="nucleotide sequence ID" value="XM_033678856.1"/>
</dbReference>
<dbReference type="GeneID" id="54419426"/>
<dbReference type="PANTHER" id="PTHR39219">
    <property type="entry name" value="ER MEMBRANE PROTEIN COMPLEX SUBUNIT 10"/>
    <property type="match status" value="1"/>
</dbReference>
<evidence type="ECO:0000313" key="4">
    <source>
        <dbReference type="Proteomes" id="UP000504638"/>
    </source>
</evidence>
<dbReference type="Proteomes" id="UP000504638">
    <property type="component" value="Unplaced"/>
</dbReference>
<proteinExistence type="predicted"/>
<gene>
    <name evidence="3 5" type="ORF">P152DRAFT_455751</name>
</gene>
<evidence type="ECO:0000313" key="5">
    <source>
        <dbReference type="RefSeq" id="XP_033536344.1"/>
    </source>
</evidence>
<accession>A0A6G1G9L4</accession>